<dbReference type="EMBL" id="KI925134">
    <property type="protein sequence ID" value="ETW17028.1"/>
    <property type="molecule type" value="Genomic_DNA"/>
</dbReference>
<dbReference type="Pfam" id="PF09216">
    <property type="entry name" value="Pfg27"/>
    <property type="match status" value="1"/>
</dbReference>
<evidence type="ECO:0008006" key="3">
    <source>
        <dbReference type="Google" id="ProtNLM"/>
    </source>
</evidence>
<sequence length="217" mass="26005">MSKVQKDSAKPLDKFGNIYDYHYEHETHAPLSPRIRKVGDIEFHACSDYIYLLMTLSKDPEKFNYALKDRVSIRRYVRKNQNRYNYFLIEERVQDNIVNRISDRLISYCTDKEVTEDYIKKIDDYLWVEQRVIEEVSINVDHAREVKEKKRIMNDKKLIRMLFDTYEYVKDVKFTDDQYKDAAARISQFLIDVVDSYIIKPIPALPVTPDEPHHNNI</sequence>
<name>A0A024V1Z4_PLAFA</name>
<reference evidence="1 2" key="2">
    <citation type="submission" date="2013-02" db="EMBL/GenBank/DDBJ databases">
        <title>The Genome Sequence of Plasmodium falciparum Vietnam Oak-Knoll (FVO).</title>
        <authorList>
            <consortium name="The Broad Institute Genome Sequencing Platform"/>
            <consortium name="The Broad Institute Genome Sequencing Center for Infectious Disease"/>
            <person name="Neafsey D."/>
            <person name="Cheeseman I."/>
            <person name="Volkman S."/>
            <person name="Adams J."/>
            <person name="Walker B."/>
            <person name="Young S.K."/>
            <person name="Zeng Q."/>
            <person name="Gargeya S."/>
            <person name="Fitzgerald M."/>
            <person name="Haas B."/>
            <person name="Abouelleil A."/>
            <person name="Alvarado L."/>
            <person name="Arachchi H.M."/>
            <person name="Berlin A.M."/>
            <person name="Chapman S.B."/>
            <person name="Dewar J."/>
            <person name="Goldberg J."/>
            <person name="Griggs A."/>
            <person name="Gujja S."/>
            <person name="Hansen M."/>
            <person name="Howarth C."/>
            <person name="Imamovic A."/>
            <person name="Larimer J."/>
            <person name="McCowan C."/>
            <person name="Murphy C."/>
            <person name="Neiman D."/>
            <person name="Pearson M."/>
            <person name="Priest M."/>
            <person name="Roberts A."/>
            <person name="Saif S."/>
            <person name="Shea T."/>
            <person name="Sisk P."/>
            <person name="Sykes S."/>
            <person name="Wortman J."/>
            <person name="Nusbaum C."/>
            <person name="Birren B."/>
        </authorList>
    </citation>
    <scope>NUCLEOTIDE SEQUENCE [LARGE SCALE GENOMIC DNA]</scope>
    <source>
        <strain evidence="2">Vietnam Oak-Knoll (FVO)</strain>
    </source>
</reference>
<gene>
    <name evidence="1" type="ORF">PFFVO_03857</name>
</gene>
<dbReference type="Gene3D" id="1.10.3030.10">
    <property type="entry name" value="Gametocyte protein Pfg27"/>
    <property type="match status" value="1"/>
</dbReference>
<organism evidence="1 2">
    <name type="scientific">Plasmodium falciparum Vietnam Oak-Knoll</name>
    <name type="common">FVO</name>
    <dbReference type="NCBI Taxonomy" id="1036723"/>
    <lineage>
        <taxon>Eukaryota</taxon>
        <taxon>Sar</taxon>
        <taxon>Alveolata</taxon>
        <taxon>Apicomplexa</taxon>
        <taxon>Aconoidasida</taxon>
        <taxon>Haemosporida</taxon>
        <taxon>Plasmodiidae</taxon>
        <taxon>Plasmodium</taxon>
        <taxon>Plasmodium (Laverania)</taxon>
    </lineage>
</organism>
<dbReference type="OrthoDB" id="373821at2759"/>
<evidence type="ECO:0000313" key="2">
    <source>
        <dbReference type="Proteomes" id="UP000030690"/>
    </source>
</evidence>
<dbReference type="AlphaFoldDB" id="A0A024V1Z4"/>
<dbReference type="InterPro" id="IPR015299">
    <property type="entry name" value="Gamete_antigen_PLAspp"/>
</dbReference>
<accession>A0A024V1Z4</accession>
<dbReference type="SUPFAM" id="SSF89162">
    <property type="entry name" value="Gametocyte protein Pfg27"/>
    <property type="match status" value="1"/>
</dbReference>
<proteinExistence type="predicted"/>
<protein>
    <recommendedName>
        <fullName evidence="3">Gamete antigen 27/25</fullName>
    </recommendedName>
</protein>
<dbReference type="InterPro" id="IPR036469">
    <property type="entry name" value="Pfg27_sf"/>
</dbReference>
<dbReference type="SMR" id="A0A024V1Z4"/>
<dbReference type="Proteomes" id="UP000030690">
    <property type="component" value="Unassembled WGS sequence"/>
</dbReference>
<evidence type="ECO:0000313" key="1">
    <source>
        <dbReference type="EMBL" id="ETW17028.1"/>
    </source>
</evidence>
<reference evidence="1 2" key="1">
    <citation type="submission" date="2013-02" db="EMBL/GenBank/DDBJ databases">
        <title>The Genome Annotation of Plasmodium falciparum Vietnam Oak-Knoll (FVO).</title>
        <authorList>
            <consortium name="The Broad Institute Genome Sequencing Platform"/>
            <consortium name="The Broad Institute Genome Sequencing Center for Infectious Disease"/>
            <person name="Neafsey D."/>
            <person name="Hoffman S."/>
            <person name="Volkman S."/>
            <person name="Rosenthal P."/>
            <person name="Walker B."/>
            <person name="Young S.K."/>
            <person name="Zeng Q."/>
            <person name="Gargeya S."/>
            <person name="Fitzgerald M."/>
            <person name="Haas B."/>
            <person name="Abouelleil A."/>
            <person name="Allen A.W."/>
            <person name="Alvarado L."/>
            <person name="Arachchi H.M."/>
            <person name="Berlin A.M."/>
            <person name="Chapman S.B."/>
            <person name="Gainer-Dewar J."/>
            <person name="Goldberg J."/>
            <person name="Griggs A."/>
            <person name="Gujja S."/>
            <person name="Hansen M."/>
            <person name="Howarth C."/>
            <person name="Imamovic A."/>
            <person name="Ireland A."/>
            <person name="Larimer J."/>
            <person name="McCowan C."/>
            <person name="Murphy C."/>
            <person name="Pearson M."/>
            <person name="Poon T.W."/>
            <person name="Priest M."/>
            <person name="Roberts A."/>
            <person name="Saif S."/>
            <person name="Shea T."/>
            <person name="Sisk P."/>
            <person name="Sykes S."/>
            <person name="Wortman J."/>
            <person name="Nusbaum C."/>
            <person name="Birren B."/>
        </authorList>
    </citation>
    <scope>NUCLEOTIDE SEQUENCE [LARGE SCALE GENOMIC DNA]</scope>
    <source>
        <strain evidence="2">Vietnam Oak-Knoll (FVO)</strain>
    </source>
</reference>
<dbReference type="FunFam" id="1.10.3030.10:FF:000001">
    <property type="entry name" value="Gamete antigen 27/25"/>
    <property type="match status" value="1"/>
</dbReference>